<evidence type="ECO:0008006" key="5">
    <source>
        <dbReference type="Google" id="ProtNLM"/>
    </source>
</evidence>
<evidence type="ECO:0000256" key="1">
    <source>
        <dbReference type="SAM" id="MobiDB-lite"/>
    </source>
</evidence>
<evidence type="ECO:0000313" key="4">
    <source>
        <dbReference type="Proteomes" id="UP000318081"/>
    </source>
</evidence>
<dbReference type="Proteomes" id="UP000318081">
    <property type="component" value="Chromosome"/>
</dbReference>
<organism evidence="3 4">
    <name type="scientific">Stieleria magnilauensis</name>
    <dbReference type="NCBI Taxonomy" id="2527963"/>
    <lineage>
        <taxon>Bacteria</taxon>
        <taxon>Pseudomonadati</taxon>
        <taxon>Planctomycetota</taxon>
        <taxon>Planctomycetia</taxon>
        <taxon>Pirellulales</taxon>
        <taxon>Pirellulaceae</taxon>
        <taxon>Stieleria</taxon>
    </lineage>
</organism>
<sequence>MSRLIHSAMFAFSLFVLSIAAVGCGSAENTVIEDTRPQAEIEQEEADYEAQMEEAESSDVSE</sequence>
<feature type="signal peptide" evidence="2">
    <location>
        <begin position="1"/>
        <end position="20"/>
    </location>
</feature>
<dbReference type="PROSITE" id="PS51257">
    <property type="entry name" value="PROKAR_LIPOPROTEIN"/>
    <property type="match status" value="1"/>
</dbReference>
<protein>
    <recommendedName>
        <fullName evidence="5">Secreted protein</fullName>
    </recommendedName>
</protein>
<evidence type="ECO:0000313" key="3">
    <source>
        <dbReference type="EMBL" id="QDV85908.1"/>
    </source>
</evidence>
<dbReference type="RefSeq" id="WP_145216283.1">
    <property type="nucleotide sequence ID" value="NZ_CP036432.1"/>
</dbReference>
<reference evidence="3 4" key="1">
    <citation type="submission" date="2019-02" db="EMBL/GenBank/DDBJ databases">
        <title>Deep-cultivation of Planctomycetes and their phenomic and genomic characterization uncovers novel biology.</title>
        <authorList>
            <person name="Wiegand S."/>
            <person name="Jogler M."/>
            <person name="Boedeker C."/>
            <person name="Pinto D."/>
            <person name="Vollmers J."/>
            <person name="Rivas-Marin E."/>
            <person name="Kohn T."/>
            <person name="Peeters S.H."/>
            <person name="Heuer A."/>
            <person name="Rast P."/>
            <person name="Oberbeckmann S."/>
            <person name="Bunk B."/>
            <person name="Jeske O."/>
            <person name="Meyerdierks A."/>
            <person name="Storesund J.E."/>
            <person name="Kallscheuer N."/>
            <person name="Luecker S."/>
            <person name="Lage O.M."/>
            <person name="Pohl T."/>
            <person name="Merkel B.J."/>
            <person name="Hornburger P."/>
            <person name="Mueller R.-W."/>
            <person name="Bruemmer F."/>
            <person name="Labrenz M."/>
            <person name="Spormann A.M."/>
            <person name="Op den Camp H."/>
            <person name="Overmann J."/>
            <person name="Amann R."/>
            <person name="Jetten M.S.M."/>
            <person name="Mascher T."/>
            <person name="Medema M.H."/>
            <person name="Devos D.P."/>
            <person name="Kaster A.-K."/>
            <person name="Ovreas L."/>
            <person name="Rohde M."/>
            <person name="Galperin M.Y."/>
            <person name="Jogler C."/>
        </authorList>
    </citation>
    <scope>NUCLEOTIDE SEQUENCE [LARGE SCALE GENOMIC DNA]</scope>
    <source>
        <strain evidence="3 4">TBK1r</strain>
    </source>
</reference>
<proteinExistence type="predicted"/>
<name>A0ABX5XV48_9BACT</name>
<keyword evidence="4" id="KW-1185">Reference proteome</keyword>
<feature type="chain" id="PRO_5045619209" description="Secreted protein" evidence="2">
    <location>
        <begin position="21"/>
        <end position="62"/>
    </location>
</feature>
<evidence type="ECO:0000256" key="2">
    <source>
        <dbReference type="SAM" id="SignalP"/>
    </source>
</evidence>
<feature type="compositionally biased region" description="Acidic residues" evidence="1">
    <location>
        <begin position="41"/>
        <end position="62"/>
    </location>
</feature>
<keyword evidence="2" id="KW-0732">Signal</keyword>
<dbReference type="EMBL" id="CP036432">
    <property type="protein sequence ID" value="QDV85908.1"/>
    <property type="molecule type" value="Genomic_DNA"/>
</dbReference>
<gene>
    <name evidence="3" type="ORF">TBK1r_49250</name>
</gene>
<accession>A0ABX5XV48</accession>
<feature type="region of interest" description="Disordered" evidence="1">
    <location>
        <begin position="33"/>
        <end position="62"/>
    </location>
</feature>